<proteinExistence type="predicted"/>
<evidence type="ECO:0000313" key="2">
    <source>
        <dbReference type="EMBL" id="KAK7373531.1"/>
    </source>
</evidence>
<evidence type="ECO:0000256" key="1">
    <source>
        <dbReference type="SAM" id="Phobius"/>
    </source>
</evidence>
<keyword evidence="1" id="KW-0472">Membrane</keyword>
<evidence type="ECO:0000313" key="3">
    <source>
        <dbReference type="Proteomes" id="UP001374584"/>
    </source>
</evidence>
<keyword evidence="1" id="KW-0812">Transmembrane</keyword>
<organism evidence="2 3">
    <name type="scientific">Phaseolus coccineus</name>
    <name type="common">Scarlet runner bean</name>
    <name type="synonym">Phaseolus multiflorus</name>
    <dbReference type="NCBI Taxonomy" id="3886"/>
    <lineage>
        <taxon>Eukaryota</taxon>
        <taxon>Viridiplantae</taxon>
        <taxon>Streptophyta</taxon>
        <taxon>Embryophyta</taxon>
        <taxon>Tracheophyta</taxon>
        <taxon>Spermatophyta</taxon>
        <taxon>Magnoliopsida</taxon>
        <taxon>eudicotyledons</taxon>
        <taxon>Gunneridae</taxon>
        <taxon>Pentapetalae</taxon>
        <taxon>rosids</taxon>
        <taxon>fabids</taxon>
        <taxon>Fabales</taxon>
        <taxon>Fabaceae</taxon>
        <taxon>Papilionoideae</taxon>
        <taxon>50 kb inversion clade</taxon>
        <taxon>NPAAA clade</taxon>
        <taxon>indigoferoid/millettioid clade</taxon>
        <taxon>Phaseoleae</taxon>
        <taxon>Phaseolus</taxon>
    </lineage>
</organism>
<keyword evidence="1" id="KW-1133">Transmembrane helix</keyword>
<gene>
    <name evidence="2" type="ORF">VNO80_06944</name>
</gene>
<protein>
    <submittedName>
        <fullName evidence="2">Uncharacterized protein</fullName>
    </submittedName>
</protein>
<accession>A0AAN9NID1</accession>
<dbReference type="AlphaFoldDB" id="A0AAN9NID1"/>
<comment type="caution">
    <text evidence="2">The sequence shown here is derived from an EMBL/GenBank/DDBJ whole genome shotgun (WGS) entry which is preliminary data.</text>
</comment>
<name>A0AAN9NID1_PHACN</name>
<dbReference type="Proteomes" id="UP001374584">
    <property type="component" value="Unassembled WGS sequence"/>
</dbReference>
<reference evidence="2 3" key="1">
    <citation type="submission" date="2024-01" db="EMBL/GenBank/DDBJ databases">
        <title>The genomes of 5 underutilized Papilionoideae crops provide insights into root nodulation and disease resistanc.</title>
        <authorList>
            <person name="Jiang F."/>
        </authorList>
    </citation>
    <scope>NUCLEOTIDE SEQUENCE [LARGE SCALE GENOMIC DNA]</scope>
    <source>
        <strain evidence="2">JINMINGXINNONG_FW02</strain>
        <tissue evidence="2">Leaves</tissue>
    </source>
</reference>
<feature type="transmembrane region" description="Helical" evidence="1">
    <location>
        <begin position="31"/>
        <end position="52"/>
    </location>
</feature>
<sequence length="105" mass="11696">MQQLSSDDSRGQILYLKLATSEIDVHKRSKGTIICVVVGVVAGVGVLLAILWSRKRILVSRKAAEGLLVVYRYRDLQDTTRNFFEKLRGGGFGSIFKGTLDIPVW</sequence>
<keyword evidence="3" id="KW-1185">Reference proteome</keyword>
<dbReference type="EMBL" id="JAYMYR010000003">
    <property type="protein sequence ID" value="KAK7373531.1"/>
    <property type="molecule type" value="Genomic_DNA"/>
</dbReference>